<reference evidence="4 5" key="1">
    <citation type="submission" date="2019-12" db="EMBL/GenBank/DDBJ databases">
        <title>Mucilaginibacter sp. HME9299 genome sequencing and assembly.</title>
        <authorList>
            <person name="Kang H."/>
            <person name="Kim H."/>
            <person name="Joh K."/>
        </authorList>
    </citation>
    <scope>NUCLEOTIDE SEQUENCE [LARGE SCALE GENOMIC DNA]</scope>
    <source>
        <strain evidence="4 5">HME9299</strain>
    </source>
</reference>
<dbReference type="SMART" id="SM01027">
    <property type="entry name" value="Beta-Casp"/>
    <property type="match status" value="1"/>
</dbReference>
<dbReference type="OrthoDB" id="9803916at2"/>
<dbReference type="PANTHER" id="PTHR11203">
    <property type="entry name" value="CLEAVAGE AND POLYADENYLATION SPECIFICITY FACTOR FAMILY MEMBER"/>
    <property type="match status" value="1"/>
</dbReference>
<evidence type="ECO:0000259" key="3">
    <source>
        <dbReference type="SMART" id="SM01027"/>
    </source>
</evidence>
<proteinExistence type="predicted"/>
<keyword evidence="1 4" id="KW-0378">Hydrolase</keyword>
<dbReference type="RefSeq" id="WP_157542450.1">
    <property type="nucleotide sequence ID" value="NZ_WQLA01000005.1"/>
</dbReference>
<sequence length="467" mass="52549">MHITFHGAARNVTGSKHIVQLNNGTSILLDCGMFQGLGEKTEDMNEHLGFNPRKVNYMILSHAHIDHCGLVPKLVAEGYDGPIYCTAPTMELARILLLDSAKIQQQDTDYINRKRKKNNEAELTALYNEDQAREALSLFKVVEYNEEVEITPDIKFILTDAGHVIGSAAIHLAITEEGKTTNITFSGDVGRYGDLLLRNPQKFPQADYVMLESTYGDSLHKDLGPIEDSLRDIIHETCIVRKGKVIIPAFSVGRTQELLYALNALELRGELPDTQYYVDSPLSLQATQVIKDHPEEYNKQVKEVMKVDADPFGFKNLRFVESTEESMALNTDTRPCVIISSSGMAEAGRVRHHIRNNINNSKNTILMVGYAEPSSLGGHLIRGDKDVYIFGDKYEVKAEVCVIKSMSAHGDYEDLLHFLNCQDADKIKKIFLVHGEYDTQQKFAETLVQKGYKNIEIPYQHERADLD</sequence>
<dbReference type="AlphaFoldDB" id="A0A6I4IA87"/>
<dbReference type="InterPro" id="IPR022712">
    <property type="entry name" value="Beta_Casp"/>
</dbReference>
<dbReference type="Pfam" id="PF00753">
    <property type="entry name" value="Lactamase_B"/>
    <property type="match status" value="1"/>
</dbReference>
<organism evidence="4 5">
    <name type="scientific">Mucilaginibacter aquatilis</name>
    <dbReference type="NCBI Taxonomy" id="1517760"/>
    <lineage>
        <taxon>Bacteria</taxon>
        <taxon>Pseudomonadati</taxon>
        <taxon>Bacteroidota</taxon>
        <taxon>Sphingobacteriia</taxon>
        <taxon>Sphingobacteriales</taxon>
        <taxon>Sphingobacteriaceae</taxon>
        <taxon>Mucilaginibacter</taxon>
    </lineage>
</organism>
<comment type="caution">
    <text evidence="4">The sequence shown here is derived from an EMBL/GenBank/DDBJ whole genome shotgun (WGS) entry which is preliminary data.</text>
</comment>
<dbReference type="Proteomes" id="UP000434850">
    <property type="component" value="Unassembled WGS sequence"/>
</dbReference>
<dbReference type="Pfam" id="PF10996">
    <property type="entry name" value="Beta-Casp"/>
    <property type="match status" value="1"/>
</dbReference>
<name>A0A6I4IA87_9SPHI</name>
<evidence type="ECO:0000313" key="5">
    <source>
        <dbReference type="Proteomes" id="UP000434850"/>
    </source>
</evidence>
<dbReference type="Pfam" id="PF07521">
    <property type="entry name" value="RMMBL"/>
    <property type="match status" value="1"/>
</dbReference>
<protein>
    <submittedName>
        <fullName evidence="4">MBL fold metallo-hydrolase</fullName>
    </submittedName>
</protein>
<keyword evidence="5" id="KW-1185">Reference proteome</keyword>
<dbReference type="PANTHER" id="PTHR11203:SF37">
    <property type="entry name" value="INTEGRATOR COMPLEX SUBUNIT 11"/>
    <property type="match status" value="1"/>
</dbReference>
<dbReference type="GO" id="GO:0016787">
    <property type="term" value="F:hydrolase activity"/>
    <property type="evidence" value="ECO:0007669"/>
    <property type="project" value="UniProtKB-KW"/>
</dbReference>
<feature type="domain" description="Metallo-beta-lactamase" evidence="2">
    <location>
        <begin position="15"/>
        <end position="250"/>
    </location>
</feature>
<dbReference type="CDD" id="cd16295">
    <property type="entry name" value="TTHA0252-CPSF-like_MBL-fold"/>
    <property type="match status" value="1"/>
</dbReference>
<dbReference type="Gene3D" id="3.40.50.10890">
    <property type="match status" value="1"/>
</dbReference>
<dbReference type="Gene3D" id="3.60.15.10">
    <property type="entry name" value="Ribonuclease Z/Hydroxyacylglutathione hydrolase-like"/>
    <property type="match status" value="1"/>
</dbReference>
<accession>A0A6I4IA87</accession>
<dbReference type="InterPro" id="IPR036866">
    <property type="entry name" value="RibonucZ/Hydroxyglut_hydro"/>
</dbReference>
<gene>
    <name evidence="4" type="ORF">GO816_13420</name>
</gene>
<dbReference type="SMART" id="SM00849">
    <property type="entry name" value="Lactamase_B"/>
    <property type="match status" value="1"/>
</dbReference>
<evidence type="ECO:0000256" key="1">
    <source>
        <dbReference type="ARBA" id="ARBA00022801"/>
    </source>
</evidence>
<dbReference type="InterPro" id="IPR001279">
    <property type="entry name" value="Metallo-B-lactamas"/>
</dbReference>
<dbReference type="InterPro" id="IPR011108">
    <property type="entry name" value="RMMBL"/>
</dbReference>
<evidence type="ECO:0000259" key="2">
    <source>
        <dbReference type="SMART" id="SM00849"/>
    </source>
</evidence>
<dbReference type="EMBL" id="WQLA01000005">
    <property type="protein sequence ID" value="MVN92130.1"/>
    <property type="molecule type" value="Genomic_DNA"/>
</dbReference>
<dbReference type="SUPFAM" id="SSF56281">
    <property type="entry name" value="Metallo-hydrolase/oxidoreductase"/>
    <property type="match status" value="1"/>
</dbReference>
<dbReference type="GO" id="GO:0004521">
    <property type="term" value="F:RNA endonuclease activity"/>
    <property type="evidence" value="ECO:0007669"/>
    <property type="project" value="TreeGrafter"/>
</dbReference>
<evidence type="ECO:0000313" key="4">
    <source>
        <dbReference type="EMBL" id="MVN92130.1"/>
    </source>
</evidence>
<feature type="domain" description="Beta-Casp" evidence="3">
    <location>
        <begin position="255"/>
        <end position="380"/>
    </location>
</feature>
<dbReference type="InterPro" id="IPR050698">
    <property type="entry name" value="MBL"/>
</dbReference>